<dbReference type="GO" id="GO:0032543">
    <property type="term" value="P:mitochondrial translation"/>
    <property type="evidence" value="ECO:0007669"/>
    <property type="project" value="InterPro"/>
</dbReference>
<keyword evidence="4" id="KW-1185">Reference proteome</keyword>
<dbReference type="GO" id="GO:0003735">
    <property type="term" value="F:structural constituent of ribosome"/>
    <property type="evidence" value="ECO:0007669"/>
    <property type="project" value="InterPro"/>
</dbReference>
<dbReference type="InterPro" id="IPR048874">
    <property type="entry name" value="Ribosomal_bL31m_N"/>
</dbReference>
<evidence type="ECO:0000256" key="1">
    <source>
        <dbReference type="SAM" id="MobiDB-lite"/>
    </source>
</evidence>
<comment type="caution">
    <text evidence="3">The sequence shown here is derived from an EMBL/GenBank/DDBJ whole genome shotgun (WGS) entry which is preliminary data.</text>
</comment>
<dbReference type="GeneID" id="89938874"/>
<dbReference type="AlphaFoldDB" id="A0AAN6YVU7"/>
<sequence>MGKLPSTILRRPSLAAGSLPSSSALPQTAATTTATLHRPTLPAQCTNTQAAGAHQVRHATFVARPRRPYMFTQLVQLSDGSTFTVRTTSPAALYKSDKDTRNHMLWQPSEKSLKNVEVDEAGKLAAFRERFGNAWNLEGPNAPVQQAAAAAAAAKKDAVEPKQVEAAAKAPKGRAVEEPAAAAAQQDDAAAYDSLVDLISMYATEDKSVKGGLSAKDQARKEKSGKKK</sequence>
<feature type="domain" description="Ribosomal protein bL31m N-terminal" evidence="2">
    <location>
        <begin position="63"/>
        <end position="109"/>
    </location>
</feature>
<protein>
    <recommendedName>
        <fullName evidence="2">Ribosomal protein bL31m N-terminal domain-containing protein</fullName>
    </recommendedName>
</protein>
<evidence type="ECO:0000259" key="2">
    <source>
        <dbReference type="Pfam" id="PF21492"/>
    </source>
</evidence>
<dbReference type="Pfam" id="PF21492">
    <property type="entry name" value="bL31_N"/>
    <property type="match status" value="1"/>
</dbReference>
<dbReference type="EMBL" id="MU853336">
    <property type="protein sequence ID" value="KAK4114864.1"/>
    <property type="molecule type" value="Genomic_DNA"/>
</dbReference>
<feature type="region of interest" description="Disordered" evidence="1">
    <location>
        <begin position="163"/>
        <end position="188"/>
    </location>
</feature>
<dbReference type="PANTHER" id="PTHR28174:SF1">
    <property type="entry name" value="LARGE RIBOSOMAL SUBUNIT PROTEIN BL31M"/>
    <property type="match status" value="1"/>
</dbReference>
<evidence type="ECO:0000313" key="3">
    <source>
        <dbReference type="EMBL" id="KAK4114864.1"/>
    </source>
</evidence>
<dbReference type="RefSeq" id="XP_064672434.1">
    <property type="nucleotide sequence ID" value="XM_064814749.1"/>
</dbReference>
<dbReference type="Gene3D" id="6.20.130.10">
    <property type="match status" value="1"/>
</dbReference>
<reference evidence="3" key="1">
    <citation type="journal article" date="2023" name="Mol. Phylogenet. Evol.">
        <title>Genome-scale phylogeny and comparative genomics of the fungal order Sordariales.</title>
        <authorList>
            <person name="Hensen N."/>
            <person name="Bonometti L."/>
            <person name="Westerberg I."/>
            <person name="Brannstrom I.O."/>
            <person name="Guillou S."/>
            <person name="Cros-Aarteil S."/>
            <person name="Calhoun S."/>
            <person name="Haridas S."/>
            <person name="Kuo A."/>
            <person name="Mondo S."/>
            <person name="Pangilinan J."/>
            <person name="Riley R."/>
            <person name="LaButti K."/>
            <person name="Andreopoulos B."/>
            <person name="Lipzen A."/>
            <person name="Chen C."/>
            <person name="Yan M."/>
            <person name="Daum C."/>
            <person name="Ng V."/>
            <person name="Clum A."/>
            <person name="Steindorff A."/>
            <person name="Ohm R.A."/>
            <person name="Martin F."/>
            <person name="Silar P."/>
            <person name="Natvig D.O."/>
            <person name="Lalanne C."/>
            <person name="Gautier V."/>
            <person name="Ament-Velasquez S.L."/>
            <person name="Kruys A."/>
            <person name="Hutchinson M.I."/>
            <person name="Powell A.J."/>
            <person name="Barry K."/>
            <person name="Miller A.N."/>
            <person name="Grigoriev I.V."/>
            <person name="Debuchy R."/>
            <person name="Gladieux P."/>
            <person name="Hiltunen Thoren M."/>
            <person name="Johannesson H."/>
        </authorList>
    </citation>
    <scope>NUCLEOTIDE SEQUENCE</scope>
    <source>
        <strain evidence="3">CBS 508.74</strain>
    </source>
</reference>
<accession>A0AAN6YVU7</accession>
<evidence type="ECO:0000313" key="4">
    <source>
        <dbReference type="Proteomes" id="UP001302812"/>
    </source>
</evidence>
<name>A0AAN6YVU7_9PEZI</name>
<reference evidence="3" key="2">
    <citation type="submission" date="2023-05" db="EMBL/GenBank/DDBJ databases">
        <authorList>
            <consortium name="Lawrence Berkeley National Laboratory"/>
            <person name="Steindorff A."/>
            <person name="Hensen N."/>
            <person name="Bonometti L."/>
            <person name="Westerberg I."/>
            <person name="Brannstrom I.O."/>
            <person name="Guillou S."/>
            <person name="Cros-Aarteil S."/>
            <person name="Calhoun S."/>
            <person name="Haridas S."/>
            <person name="Kuo A."/>
            <person name="Mondo S."/>
            <person name="Pangilinan J."/>
            <person name="Riley R."/>
            <person name="Labutti K."/>
            <person name="Andreopoulos B."/>
            <person name="Lipzen A."/>
            <person name="Chen C."/>
            <person name="Yanf M."/>
            <person name="Daum C."/>
            <person name="Ng V."/>
            <person name="Clum A."/>
            <person name="Ohm R."/>
            <person name="Martin F."/>
            <person name="Silar P."/>
            <person name="Natvig D."/>
            <person name="Lalanne C."/>
            <person name="Gautier V."/>
            <person name="Ament-Velasquez S.L."/>
            <person name="Kruys A."/>
            <person name="Hutchinson M.I."/>
            <person name="Powell A.J."/>
            <person name="Barry K."/>
            <person name="Miller A.N."/>
            <person name="Grigoriev I.V."/>
            <person name="Debuchy R."/>
            <person name="Gladieux P."/>
            <person name="Thoren M.H."/>
            <person name="Johannesson H."/>
        </authorList>
    </citation>
    <scope>NUCLEOTIDE SEQUENCE</scope>
    <source>
        <strain evidence="3">CBS 508.74</strain>
    </source>
</reference>
<organism evidence="3 4">
    <name type="scientific">Canariomyces notabilis</name>
    <dbReference type="NCBI Taxonomy" id="2074819"/>
    <lineage>
        <taxon>Eukaryota</taxon>
        <taxon>Fungi</taxon>
        <taxon>Dikarya</taxon>
        <taxon>Ascomycota</taxon>
        <taxon>Pezizomycotina</taxon>
        <taxon>Sordariomycetes</taxon>
        <taxon>Sordariomycetidae</taxon>
        <taxon>Sordariales</taxon>
        <taxon>Chaetomiaceae</taxon>
        <taxon>Canariomyces</taxon>
    </lineage>
</organism>
<dbReference type="Proteomes" id="UP001302812">
    <property type="component" value="Unassembled WGS sequence"/>
</dbReference>
<proteinExistence type="predicted"/>
<dbReference type="GO" id="GO:0005762">
    <property type="term" value="C:mitochondrial large ribosomal subunit"/>
    <property type="evidence" value="ECO:0007669"/>
    <property type="project" value="InterPro"/>
</dbReference>
<feature type="region of interest" description="Disordered" evidence="1">
    <location>
        <begin position="209"/>
        <end position="228"/>
    </location>
</feature>
<dbReference type="PANTHER" id="PTHR28174">
    <property type="entry name" value="54S RIBOSOMAL PROTEIN L36, MITOCHONDRIAL"/>
    <property type="match status" value="1"/>
</dbReference>
<gene>
    <name evidence="3" type="ORF">N656DRAFT_777050</name>
</gene>
<dbReference type="InterPro" id="IPR034600">
    <property type="entry name" value="Ribosomal_bL31m"/>
</dbReference>